<evidence type="ECO:0000313" key="8">
    <source>
        <dbReference type="EMBL" id="RZS43739.1"/>
    </source>
</evidence>
<sequence>MSVVDDSPGAAESATSRRREQRAWYWYDWANTTFYTSVTTVFGAIYFSSIAAEDAKTDIARNGPQPCMAVNADTGVFEKNTLVNCDVSLFGIEFPAGALWGYLLAAATLIQVLVLPITGAIADRSHAKKRMLATFAFIGAGSTCLLVTVVETTWQPALIFYTIGQVGYGASIVVYYSFLPQIAEADERDDVSARGWAFGFLGGGCALALQLVLVTLHETFGIAEGTAVRLCFVISGLWWAGFTLIPLRRLKQHQVPPHEAERGASVLTAGFRELRTTFKAARAFPLTLAFLGAYLVYTDGISTVVSVSAQYGTEELKFGEQTLIITILVIQFVAYLGGMLHGLVARRLGAKRTILGSLVVWIVVLVCAYFVKAGEELQFFALAAGIGLVLGGTVALSRSLFSQMIPRGKEAQYFSLYEICERGTAWMGPLLFASIGHATGTFRYAIIALGVFFVVGFVLLWLVPVRKAIRAAGNAEPERL</sequence>
<feature type="transmembrane region" description="Helical" evidence="6">
    <location>
        <begin position="441"/>
        <end position="463"/>
    </location>
</feature>
<dbReference type="RefSeq" id="WP_130343536.1">
    <property type="nucleotide sequence ID" value="NZ_SGWQ01000002.1"/>
</dbReference>
<feature type="transmembrane region" description="Helical" evidence="6">
    <location>
        <begin position="323"/>
        <end position="344"/>
    </location>
</feature>
<dbReference type="PROSITE" id="PS50850">
    <property type="entry name" value="MFS"/>
    <property type="match status" value="1"/>
</dbReference>
<dbReference type="SUPFAM" id="SSF103473">
    <property type="entry name" value="MFS general substrate transporter"/>
    <property type="match status" value="1"/>
</dbReference>
<dbReference type="Pfam" id="PF11700">
    <property type="entry name" value="ATG22"/>
    <property type="match status" value="1"/>
</dbReference>
<evidence type="ECO:0000256" key="5">
    <source>
        <dbReference type="ARBA" id="ARBA00023136"/>
    </source>
</evidence>
<feature type="domain" description="Major facilitator superfamily (MFS) profile" evidence="7">
    <location>
        <begin position="285"/>
        <end position="480"/>
    </location>
</feature>
<dbReference type="PANTHER" id="PTHR23519">
    <property type="entry name" value="AUTOPHAGY-RELATED PROTEIN 22"/>
    <property type="match status" value="1"/>
</dbReference>
<feature type="transmembrane region" description="Helical" evidence="6">
    <location>
        <begin position="413"/>
        <end position="435"/>
    </location>
</feature>
<accession>A0A4Q7L2G5</accession>
<dbReference type="AlphaFoldDB" id="A0A4Q7L2G5"/>
<feature type="transmembrane region" description="Helical" evidence="6">
    <location>
        <begin position="226"/>
        <end position="247"/>
    </location>
</feature>
<dbReference type="EMBL" id="SGWQ01000002">
    <property type="protein sequence ID" value="RZS43739.1"/>
    <property type="molecule type" value="Genomic_DNA"/>
</dbReference>
<feature type="transmembrane region" description="Helical" evidence="6">
    <location>
        <begin position="353"/>
        <end position="371"/>
    </location>
</feature>
<evidence type="ECO:0000256" key="2">
    <source>
        <dbReference type="ARBA" id="ARBA00022448"/>
    </source>
</evidence>
<keyword evidence="3 6" id="KW-0812">Transmembrane</keyword>
<evidence type="ECO:0000313" key="9">
    <source>
        <dbReference type="Proteomes" id="UP000294257"/>
    </source>
</evidence>
<feature type="transmembrane region" description="Helical" evidence="6">
    <location>
        <begin position="377"/>
        <end position="401"/>
    </location>
</feature>
<reference evidence="8 9" key="1">
    <citation type="submission" date="2019-02" db="EMBL/GenBank/DDBJ databases">
        <title>Genomic Encyclopedia of Type Strains, Phase IV (KMG-IV): sequencing the most valuable type-strain genomes for metagenomic binning, comparative biology and taxonomic classification.</title>
        <authorList>
            <person name="Goeker M."/>
        </authorList>
    </citation>
    <scope>NUCLEOTIDE SEQUENCE [LARGE SCALE GENOMIC DNA]</scope>
    <source>
        <strain evidence="8 9">DSM 101727</strain>
    </source>
</reference>
<keyword evidence="4 6" id="KW-1133">Transmembrane helix</keyword>
<dbReference type="OrthoDB" id="9768783at2"/>
<gene>
    <name evidence="8" type="ORF">EV193_102720</name>
</gene>
<dbReference type="InterPro" id="IPR020846">
    <property type="entry name" value="MFS_dom"/>
</dbReference>
<organism evidence="8 9">
    <name type="scientific">Herbihabitans rhizosphaerae</name>
    <dbReference type="NCBI Taxonomy" id="1872711"/>
    <lineage>
        <taxon>Bacteria</taxon>
        <taxon>Bacillati</taxon>
        <taxon>Actinomycetota</taxon>
        <taxon>Actinomycetes</taxon>
        <taxon>Pseudonocardiales</taxon>
        <taxon>Pseudonocardiaceae</taxon>
        <taxon>Herbihabitans</taxon>
    </lineage>
</organism>
<feature type="transmembrane region" description="Helical" evidence="6">
    <location>
        <begin position="280"/>
        <end position="297"/>
    </location>
</feature>
<evidence type="ECO:0000259" key="7">
    <source>
        <dbReference type="PROSITE" id="PS50850"/>
    </source>
</evidence>
<dbReference type="PANTHER" id="PTHR23519:SF1">
    <property type="entry name" value="AUTOPHAGY-RELATED PROTEIN 22"/>
    <property type="match status" value="1"/>
</dbReference>
<evidence type="ECO:0000256" key="4">
    <source>
        <dbReference type="ARBA" id="ARBA00022989"/>
    </source>
</evidence>
<keyword evidence="2" id="KW-0813">Transport</keyword>
<feature type="transmembrane region" description="Helical" evidence="6">
    <location>
        <begin position="99"/>
        <end position="120"/>
    </location>
</feature>
<feature type="transmembrane region" description="Helical" evidence="6">
    <location>
        <begin position="191"/>
        <end position="214"/>
    </location>
</feature>
<dbReference type="Gene3D" id="1.20.1250.20">
    <property type="entry name" value="MFS general substrate transporter like domains"/>
    <property type="match status" value="2"/>
</dbReference>
<keyword evidence="9" id="KW-1185">Reference proteome</keyword>
<feature type="transmembrane region" description="Helical" evidence="6">
    <location>
        <begin position="158"/>
        <end position="179"/>
    </location>
</feature>
<proteinExistence type="predicted"/>
<keyword evidence="5 6" id="KW-0472">Membrane</keyword>
<dbReference type="InterPro" id="IPR050495">
    <property type="entry name" value="ATG22/LtaA_families"/>
</dbReference>
<protein>
    <submittedName>
        <fullName evidence="8">UMF1 family MFS transporter</fullName>
    </submittedName>
</protein>
<evidence type="ECO:0000256" key="6">
    <source>
        <dbReference type="SAM" id="Phobius"/>
    </source>
</evidence>
<name>A0A4Q7L2G5_9PSEU</name>
<comment type="caution">
    <text evidence="8">The sequence shown here is derived from an EMBL/GenBank/DDBJ whole genome shotgun (WGS) entry which is preliminary data.</text>
</comment>
<dbReference type="InterPro" id="IPR024671">
    <property type="entry name" value="Atg22-like"/>
</dbReference>
<comment type="subcellular location">
    <subcellularLocation>
        <location evidence="1">Cell membrane</location>
        <topology evidence="1">Multi-pass membrane protein</topology>
    </subcellularLocation>
</comment>
<dbReference type="GO" id="GO:0005886">
    <property type="term" value="C:plasma membrane"/>
    <property type="evidence" value="ECO:0007669"/>
    <property type="project" value="UniProtKB-SubCell"/>
</dbReference>
<evidence type="ECO:0000256" key="1">
    <source>
        <dbReference type="ARBA" id="ARBA00004651"/>
    </source>
</evidence>
<dbReference type="Proteomes" id="UP000294257">
    <property type="component" value="Unassembled WGS sequence"/>
</dbReference>
<dbReference type="InterPro" id="IPR036259">
    <property type="entry name" value="MFS_trans_sf"/>
</dbReference>
<evidence type="ECO:0000256" key="3">
    <source>
        <dbReference type="ARBA" id="ARBA00022692"/>
    </source>
</evidence>
<dbReference type="GO" id="GO:0022857">
    <property type="term" value="F:transmembrane transporter activity"/>
    <property type="evidence" value="ECO:0007669"/>
    <property type="project" value="InterPro"/>
</dbReference>
<feature type="transmembrane region" description="Helical" evidence="6">
    <location>
        <begin position="132"/>
        <end position="152"/>
    </location>
</feature>
<feature type="transmembrane region" description="Helical" evidence="6">
    <location>
        <begin position="26"/>
        <end position="47"/>
    </location>
</feature>